<evidence type="ECO:0000256" key="5">
    <source>
        <dbReference type="ARBA" id="ARBA00023136"/>
    </source>
</evidence>
<gene>
    <name evidence="8" type="ORF">E4A48_14200</name>
</gene>
<sequence>MTSRKFIKFLLAGGTAAAANFGSRILLGQVMPYTWSIVVAYLIGMLTAFLLNRMFVFEAASTGLRHQAIWFTLINIAAVLQTLACSLILARWIFPAMGMRFHPETLAHAIGVAVPVFTSYFGHKALTFKERPA</sequence>
<keyword evidence="4 6" id="KW-1133">Transmembrane helix</keyword>
<dbReference type="EMBL" id="CP038228">
    <property type="protein sequence ID" value="QDI04687.1"/>
    <property type="molecule type" value="Genomic_DNA"/>
</dbReference>
<keyword evidence="3 6" id="KW-0812">Transmembrane</keyword>
<reference evidence="8 9" key="1">
    <citation type="submission" date="2019-03" db="EMBL/GenBank/DDBJ databases">
        <title>Tal1 in Xanthomonas translucens pv. cerealis Contributes to Virulence in Bacterial Leaf Streak of Wheat.</title>
        <authorList>
            <person name="Shah S.M.A."/>
            <person name="Haq F."/>
            <person name="Ma W."/>
            <person name="Xu X."/>
            <person name="Wang S."/>
            <person name="Xu Z."/>
            <person name="Zou L."/>
            <person name="Zhu B."/>
            <person name="Chen G."/>
        </authorList>
    </citation>
    <scope>NUCLEOTIDE SEQUENCE [LARGE SCALE GENOMIC DNA]</scope>
    <source>
        <strain evidence="8 9">01</strain>
    </source>
</reference>
<dbReference type="Pfam" id="PF04138">
    <property type="entry name" value="GtrA_DPMS_TM"/>
    <property type="match status" value="1"/>
</dbReference>
<evidence type="ECO:0000256" key="1">
    <source>
        <dbReference type="ARBA" id="ARBA00004141"/>
    </source>
</evidence>
<dbReference type="Proteomes" id="UP000319349">
    <property type="component" value="Chromosome"/>
</dbReference>
<name>A0A514EF78_9XANT</name>
<dbReference type="RefSeq" id="WP_039007844.1">
    <property type="nucleotide sequence ID" value="NZ_CM003052.1"/>
</dbReference>
<feature type="transmembrane region" description="Helical" evidence="6">
    <location>
        <begin position="68"/>
        <end position="94"/>
    </location>
</feature>
<dbReference type="AlphaFoldDB" id="A0A514EF78"/>
<organism evidence="8 9">
    <name type="scientific">Xanthomonas cerealis pv. cerealis</name>
    <dbReference type="NCBI Taxonomy" id="152263"/>
    <lineage>
        <taxon>Bacteria</taxon>
        <taxon>Pseudomonadati</taxon>
        <taxon>Pseudomonadota</taxon>
        <taxon>Gammaproteobacteria</taxon>
        <taxon>Lysobacterales</taxon>
        <taxon>Lysobacteraceae</taxon>
        <taxon>Xanthomonas</taxon>
        <taxon>Xanthomonas translucens group</taxon>
        <taxon>Xanthomonas cerealis</taxon>
    </lineage>
</organism>
<comment type="similarity">
    <text evidence="2">Belongs to the GtrA family.</text>
</comment>
<evidence type="ECO:0000313" key="8">
    <source>
        <dbReference type="EMBL" id="QDI04687.1"/>
    </source>
</evidence>
<keyword evidence="9" id="KW-1185">Reference proteome</keyword>
<dbReference type="InterPro" id="IPR051401">
    <property type="entry name" value="GtrA_CellWall_Glycosyl"/>
</dbReference>
<evidence type="ECO:0000256" key="4">
    <source>
        <dbReference type="ARBA" id="ARBA00022989"/>
    </source>
</evidence>
<keyword evidence="5 6" id="KW-0472">Membrane</keyword>
<dbReference type="InterPro" id="IPR007267">
    <property type="entry name" value="GtrA_DPMS_TM"/>
</dbReference>
<evidence type="ECO:0000313" key="9">
    <source>
        <dbReference type="Proteomes" id="UP000319349"/>
    </source>
</evidence>
<dbReference type="PANTHER" id="PTHR38459:SF1">
    <property type="entry name" value="PROPHAGE BACTOPRENOL-LINKED GLUCOSE TRANSLOCASE HOMOLOG"/>
    <property type="match status" value="1"/>
</dbReference>
<dbReference type="PANTHER" id="PTHR38459">
    <property type="entry name" value="PROPHAGE BACTOPRENOL-LINKED GLUCOSE TRANSLOCASE HOMOLOG"/>
    <property type="match status" value="1"/>
</dbReference>
<evidence type="ECO:0000259" key="7">
    <source>
        <dbReference type="Pfam" id="PF04138"/>
    </source>
</evidence>
<feature type="transmembrane region" description="Helical" evidence="6">
    <location>
        <begin position="38"/>
        <end position="56"/>
    </location>
</feature>
<feature type="transmembrane region" description="Helical" evidence="6">
    <location>
        <begin position="106"/>
        <end position="123"/>
    </location>
</feature>
<proteinExistence type="inferred from homology"/>
<evidence type="ECO:0000256" key="3">
    <source>
        <dbReference type="ARBA" id="ARBA00022692"/>
    </source>
</evidence>
<dbReference type="GO" id="GO:0005886">
    <property type="term" value="C:plasma membrane"/>
    <property type="evidence" value="ECO:0007669"/>
    <property type="project" value="TreeGrafter"/>
</dbReference>
<accession>A0A514EF78</accession>
<evidence type="ECO:0000256" key="6">
    <source>
        <dbReference type="SAM" id="Phobius"/>
    </source>
</evidence>
<feature type="domain" description="GtrA/DPMS transmembrane" evidence="7">
    <location>
        <begin position="8"/>
        <end position="93"/>
    </location>
</feature>
<comment type="subcellular location">
    <subcellularLocation>
        <location evidence="1">Membrane</location>
        <topology evidence="1">Multi-pass membrane protein</topology>
    </subcellularLocation>
</comment>
<protein>
    <submittedName>
        <fullName evidence="8">GtrA family protein</fullName>
    </submittedName>
</protein>
<evidence type="ECO:0000256" key="2">
    <source>
        <dbReference type="ARBA" id="ARBA00009399"/>
    </source>
</evidence>
<dbReference type="GO" id="GO:0000271">
    <property type="term" value="P:polysaccharide biosynthetic process"/>
    <property type="evidence" value="ECO:0007669"/>
    <property type="project" value="InterPro"/>
</dbReference>